<keyword evidence="6 9" id="KW-0411">Iron-sulfur</keyword>
<dbReference type="Pfam" id="PF01257">
    <property type="entry name" value="2Fe-2S_thioredx"/>
    <property type="match status" value="1"/>
</dbReference>
<dbReference type="FunFam" id="3.40.30.10:FF:000022">
    <property type="entry name" value="NADH dehydrogenase flavoprotein 2, mitochondrial"/>
    <property type="match status" value="1"/>
</dbReference>
<dbReference type="InterPro" id="IPR041921">
    <property type="entry name" value="NuoE_N"/>
</dbReference>
<dbReference type="GO" id="GO:0031090">
    <property type="term" value="C:organelle membrane"/>
    <property type="evidence" value="ECO:0007669"/>
    <property type="project" value="UniProtKB-ARBA"/>
</dbReference>
<evidence type="ECO:0000256" key="5">
    <source>
        <dbReference type="ARBA" id="ARBA00023004"/>
    </source>
</evidence>
<dbReference type="InterPro" id="IPR036249">
    <property type="entry name" value="Thioredoxin-like_sf"/>
</dbReference>
<evidence type="ECO:0000256" key="2">
    <source>
        <dbReference type="ARBA" id="ARBA00022714"/>
    </source>
</evidence>
<dbReference type="GO" id="GO:0031967">
    <property type="term" value="C:organelle envelope"/>
    <property type="evidence" value="ECO:0007669"/>
    <property type="project" value="UniProtKB-ARBA"/>
</dbReference>
<protein>
    <submittedName>
        <fullName evidence="10">NADH-quinone oxidoreductase subunit NuoE</fullName>
        <ecNumber evidence="10">1.6.5.11</ecNumber>
    </submittedName>
</protein>
<dbReference type="AlphaFoldDB" id="A0AAP2GRD5"/>
<dbReference type="PROSITE" id="PS01099">
    <property type="entry name" value="COMPLEX1_24K"/>
    <property type="match status" value="1"/>
</dbReference>
<dbReference type="CDD" id="cd03064">
    <property type="entry name" value="TRX_Fd_NuoE"/>
    <property type="match status" value="1"/>
</dbReference>
<evidence type="ECO:0000256" key="1">
    <source>
        <dbReference type="ARBA" id="ARBA00010643"/>
    </source>
</evidence>
<keyword evidence="7" id="KW-0520">NAD</keyword>
<dbReference type="GO" id="GO:0046872">
    <property type="term" value="F:metal ion binding"/>
    <property type="evidence" value="ECO:0007669"/>
    <property type="project" value="UniProtKB-KW"/>
</dbReference>
<feature type="binding site" evidence="9">
    <location>
        <position position="132"/>
    </location>
    <ligand>
        <name>[2Fe-2S] cluster</name>
        <dbReference type="ChEBI" id="CHEBI:190135"/>
    </ligand>
</feature>
<keyword evidence="2 9" id="KW-0001">2Fe-2S</keyword>
<evidence type="ECO:0000256" key="3">
    <source>
        <dbReference type="ARBA" id="ARBA00022723"/>
    </source>
</evidence>
<accession>A0AAP2GRD5</accession>
<dbReference type="InterPro" id="IPR042128">
    <property type="entry name" value="NuoE_dom"/>
</dbReference>
<dbReference type="GO" id="GO:0098662">
    <property type="term" value="P:inorganic cation transmembrane transport"/>
    <property type="evidence" value="ECO:0007669"/>
    <property type="project" value="UniProtKB-ARBA"/>
</dbReference>
<feature type="binding site" evidence="9">
    <location>
        <position position="128"/>
    </location>
    <ligand>
        <name>[2Fe-2S] cluster</name>
        <dbReference type="ChEBI" id="CHEBI:190135"/>
    </ligand>
</feature>
<keyword evidence="3 9" id="KW-0479">Metal-binding</keyword>
<dbReference type="GO" id="GO:0022804">
    <property type="term" value="F:active transmembrane transporter activity"/>
    <property type="evidence" value="ECO:0007669"/>
    <property type="project" value="UniProtKB-ARBA"/>
</dbReference>
<dbReference type="GO" id="GO:0098796">
    <property type="term" value="C:membrane protein complex"/>
    <property type="evidence" value="ECO:0007669"/>
    <property type="project" value="UniProtKB-ARBA"/>
</dbReference>
<comment type="caution">
    <text evidence="10">The sequence shown here is derived from an EMBL/GenBank/DDBJ whole genome shotgun (WGS) entry which is preliminary data.</text>
</comment>
<dbReference type="GO" id="GO:0008324">
    <property type="term" value="F:monoatomic cation transmembrane transporter activity"/>
    <property type="evidence" value="ECO:0007669"/>
    <property type="project" value="UniProtKB-ARBA"/>
</dbReference>
<dbReference type="PANTHER" id="PTHR10371:SF3">
    <property type="entry name" value="NADH DEHYDROGENASE [UBIQUINONE] FLAVOPROTEIN 2, MITOCHONDRIAL"/>
    <property type="match status" value="1"/>
</dbReference>
<feature type="binding site" evidence="9">
    <location>
        <position position="92"/>
    </location>
    <ligand>
        <name>[2Fe-2S] cluster</name>
        <dbReference type="ChEBI" id="CHEBI:190135"/>
    </ligand>
</feature>
<name>A0AAP2GRD5_9BACT</name>
<dbReference type="GO" id="GO:0051537">
    <property type="term" value="F:2 iron, 2 sulfur cluster binding"/>
    <property type="evidence" value="ECO:0007669"/>
    <property type="project" value="UniProtKB-KW"/>
</dbReference>
<comment type="cofactor">
    <cofactor evidence="8">
        <name>[2Fe-2S] cluster</name>
        <dbReference type="ChEBI" id="CHEBI:190135"/>
    </cofactor>
</comment>
<dbReference type="EMBL" id="JAHESE010000020">
    <property type="protein sequence ID" value="MBT1710249.1"/>
    <property type="molecule type" value="Genomic_DNA"/>
</dbReference>
<gene>
    <name evidence="10" type="primary">nuoE</name>
    <name evidence="10" type="ORF">KK062_18525</name>
</gene>
<dbReference type="Proteomes" id="UP001319080">
    <property type="component" value="Unassembled WGS sequence"/>
</dbReference>
<evidence type="ECO:0000256" key="4">
    <source>
        <dbReference type="ARBA" id="ARBA00022967"/>
    </source>
</evidence>
<keyword evidence="4" id="KW-1278">Translocase</keyword>
<dbReference type="Gene3D" id="3.40.30.10">
    <property type="entry name" value="Glutaredoxin"/>
    <property type="match status" value="1"/>
</dbReference>
<dbReference type="NCBIfam" id="NF005725">
    <property type="entry name" value="PRK07539.1-5"/>
    <property type="match status" value="1"/>
</dbReference>
<evidence type="ECO:0000256" key="6">
    <source>
        <dbReference type="ARBA" id="ARBA00023014"/>
    </source>
</evidence>
<dbReference type="SUPFAM" id="SSF52833">
    <property type="entry name" value="Thioredoxin-like"/>
    <property type="match status" value="1"/>
</dbReference>
<keyword evidence="10" id="KW-0560">Oxidoreductase</keyword>
<sequence>MSKVEFSPDTLALAQRIIKRYPEGRQKSALLPLLHVAQAEFDGWLSPETMDYVASLLNIKPIEVYEVASFYTMYNMKPVGKCLIEVCRTGPCWLRGADDIVEHFEKKLGVKEGETTADGMFTLKTVECLGSCGTAPMLQCGSDYYENLTTEKVDTLIEKLRASDNRSTYMKSNMQEL</sequence>
<dbReference type="NCBIfam" id="TIGR01958">
    <property type="entry name" value="nuoE_fam"/>
    <property type="match status" value="1"/>
</dbReference>
<evidence type="ECO:0000256" key="7">
    <source>
        <dbReference type="ARBA" id="ARBA00023027"/>
    </source>
</evidence>
<dbReference type="FunFam" id="1.10.10.1590:FF:000001">
    <property type="entry name" value="NADH-quinone oxidoreductase subunit E"/>
    <property type="match status" value="1"/>
</dbReference>
<dbReference type="PANTHER" id="PTHR10371">
    <property type="entry name" value="NADH DEHYDROGENASE UBIQUINONE FLAVOPROTEIN 2, MITOCHONDRIAL"/>
    <property type="match status" value="1"/>
</dbReference>
<feature type="binding site" evidence="9">
    <location>
        <position position="87"/>
    </location>
    <ligand>
        <name>[2Fe-2S] cluster</name>
        <dbReference type="ChEBI" id="CHEBI:190135"/>
    </ligand>
</feature>
<evidence type="ECO:0000256" key="8">
    <source>
        <dbReference type="ARBA" id="ARBA00034078"/>
    </source>
</evidence>
<keyword evidence="11" id="KW-1185">Reference proteome</keyword>
<organism evidence="10 11">
    <name type="scientific">Dawidia cretensis</name>
    <dbReference type="NCBI Taxonomy" id="2782350"/>
    <lineage>
        <taxon>Bacteria</taxon>
        <taxon>Pseudomonadati</taxon>
        <taxon>Bacteroidota</taxon>
        <taxon>Cytophagia</taxon>
        <taxon>Cytophagales</taxon>
        <taxon>Chryseotaleaceae</taxon>
        <taxon>Dawidia</taxon>
    </lineage>
</organism>
<dbReference type="EC" id="1.6.5.11" evidence="10"/>
<comment type="similarity">
    <text evidence="1">Belongs to the complex I 24 kDa subunit family.</text>
</comment>
<dbReference type="GO" id="GO:1902494">
    <property type="term" value="C:catalytic complex"/>
    <property type="evidence" value="ECO:0007669"/>
    <property type="project" value="UniProtKB-ARBA"/>
</dbReference>
<keyword evidence="5 9" id="KW-0408">Iron</keyword>
<reference evidence="10 11" key="1">
    <citation type="submission" date="2021-05" db="EMBL/GenBank/DDBJ databases">
        <title>A Polyphasic approach of four new species of the genus Ohtaekwangia: Ohtaekwangia histidinii sp. nov., Ohtaekwangia cretensis sp. nov., Ohtaekwangia indiensis sp. nov., Ohtaekwangia reichenbachii sp. nov. from diverse environment.</title>
        <authorList>
            <person name="Octaviana S."/>
        </authorList>
    </citation>
    <scope>NUCLEOTIDE SEQUENCE [LARGE SCALE GENOMIC DNA]</scope>
    <source>
        <strain evidence="10 11">PWU5</strain>
    </source>
</reference>
<dbReference type="PIRSF" id="PIRSF000216">
    <property type="entry name" value="NADH_DH_24kDa"/>
    <property type="match status" value="1"/>
</dbReference>
<dbReference type="GO" id="GO:0003954">
    <property type="term" value="F:NADH dehydrogenase activity"/>
    <property type="evidence" value="ECO:0007669"/>
    <property type="project" value="TreeGrafter"/>
</dbReference>
<dbReference type="RefSeq" id="WP_254085825.1">
    <property type="nucleotide sequence ID" value="NZ_JAHESE010000020.1"/>
</dbReference>
<comment type="cofactor">
    <cofactor evidence="9">
        <name>[2Fe-2S] cluster</name>
        <dbReference type="ChEBI" id="CHEBI:190135"/>
    </cofactor>
    <text evidence="9">Binds 1 [2Fe-2S] cluster.</text>
</comment>
<evidence type="ECO:0000256" key="9">
    <source>
        <dbReference type="PIRSR" id="PIRSR000216-1"/>
    </source>
</evidence>
<evidence type="ECO:0000313" key="10">
    <source>
        <dbReference type="EMBL" id="MBT1710249.1"/>
    </source>
</evidence>
<dbReference type="Gene3D" id="1.10.10.1590">
    <property type="entry name" value="NADH-quinone oxidoreductase subunit E"/>
    <property type="match status" value="1"/>
</dbReference>
<evidence type="ECO:0000313" key="11">
    <source>
        <dbReference type="Proteomes" id="UP001319080"/>
    </source>
</evidence>
<dbReference type="InterPro" id="IPR002023">
    <property type="entry name" value="NuoE-like"/>
</dbReference>
<dbReference type="GO" id="GO:0022890">
    <property type="term" value="F:inorganic cation transmembrane transporter activity"/>
    <property type="evidence" value="ECO:0007669"/>
    <property type="project" value="UniProtKB-ARBA"/>
</dbReference>
<proteinExistence type="inferred from homology"/>